<sequence>MIKLRRSIIICLTFVIAISLLLTGCQDGTKDSQPDTSGQTGTITVTDCIGRQVEIPDQVDRIACLYAFSGHVVAMLGKADQIVSVVDGLKRDVLLNSLYPGIKEANIPVTSGSINIEELIKAQPDLAFIKGETARSEGEVAKLNKANIPYLVVDFNNMREQQYAVTMIGQAIGAETEARKYNEFYQACIDRVEKKVSSIPSSQRVRVYHSVNEATRTDMKDTLPADWLQAAGVNNVSVNQPLKLIEEKHFASLEQILLWNPDVILVNEYGVGDYIMTNEQWATLSAVQNHRVYQMPIGISRWGHPGSLETPLAILWTAQLLYPDKFTELDLADEAKGFYAEFFNLQLSDEEIDQVLKAQGMRKAKGNK</sequence>
<dbReference type="PROSITE" id="PS51257">
    <property type="entry name" value="PROKAR_LIPOPROTEIN"/>
    <property type="match status" value="1"/>
</dbReference>
<proteinExistence type="inferred from homology"/>
<comment type="similarity">
    <text evidence="1">Belongs to the bacterial solute-binding protein 8 family.</text>
</comment>
<organism evidence="3 4">
    <name type="scientific">Sporotomaculum syntrophicum</name>
    <dbReference type="NCBI Taxonomy" id="182264"/>
    <lineage>
        <taxon>Bacteria</taxon>
        <taxon>Bacillati</taxon>
        <taxon>Bacillota</taxon>
        <taxon>Clostridia</taxon>
        <taxon>Eubacteriales</taxon>
        <taxon>Desulfallaceae</taxon>
        <taxon>Sporotomaculum</taxon>
    </lineage>
</organism>
<dbReference type="InterPro" id="IPR002491">
    <property type="entry name" value="ABC_transptr_periplasmic_BD"/>
</dbReference>
<dbReference type="PROSITE" id="PS50983">
    <property type="entry name" value="FE_B12_PBP"/>
    <property type="match status" value="1"/>
</dbReference>
<evidence type="ECO:0000313" key="4">
    <source>
        <dbReference type="Proteomes" id="UP000798488"/>
    </source>
</evidence>
<dbReference type="Proteomes" id="UP000798488">
    <property type="component" value="Unassembled WGS sequence"/>
</dbReference>
<dbReference type="AlphaFoldDB" id="A0A9D3AYC6"/>
<gene>
    <name evidence="3" type="primary">isdE</name>
    <name evidence="3" type="ORF">SPSYN_01437</name>
</gene>
<dbReference type="OrthoDB" id="9787830at2"/>
<dbReference type="InterPro" id="IPR050902">
    <property type="entry name" value="ABC_Transporter_SBP"/>
</dbReference>
<dbReference type="Gene3D" id="1.20.58.2180">
    <property type="match status" value="1"/>
</dbReference>
<keyword evidence="4" id="KW-1185">Reference proteome</keyword>
<dbReference type="PANTHER" id="PTHR30535">
    <property type="entry name" value="VITAMIN B12-BINDING PROTEIN"/>
    <property type="match status" value="1"/>
</dbReference>
<comment type="caution">
    <text evidence="3">The sequence shown here is derived from an EMBL/GenBank/DDBJ whole genome shotgun (WGS) entry which is preliminary data.</text>
</comment>
<accession>A0A9D3AYC6</accession>
<reference evidence="3" key="1">
    <citation type="submission" date="2016-02" db="EMBL/GenBank/DDBJ databases">
        <title>Draft Genome Sequence of Sporotomaculum syntrophicum Strain FB, a Syntrophic Benzoate Degrader.</title>
        <authorList>
            <person name="Nobu M.K."/>
            <person name="Narihiro T."/>
            <person name="Qiu Y.-L."/>
            <person name="Ohashi A."/>
            <person name="Liu W.-T."/>
            <person name="Yuji S."/>
        </authorList>
    </citation>
    <scope>NUCLEOTIDE SEQUENCE</scope>
    <source>
        <strain evidence="3">FB</strain>
    </source>
</reference>
<dbReference type="RefSeq" id="WP_161821791.1">
    <property type="nucleotide sequence ID" value="NZ_LSRS01000003.1"/>
</dbReference>
<feature type="domain" description="Fe/B12 periplasmic-binding" evidence="2">
    <location>
        <begin position="61"/>
        <end position="325"/>
    </location>
</feature>
<evidence type="ECO:0000256" key="1">
    <source>
        <dbReference type="ARBA" id="ARBA00008814"/>
    </source>
</evidence>
<evidence type="ECO:0000259" key="2">
    <source>
        <dbReference type="PROSITE" id="PS50983"/>
    </source>
</evidence>
<protein>
    <submittedName>
        <fullName evidence="3">High-affinity heme uptake system protein IsdE</fullName>
    </submittedName>
</protein>
<evidence type="ECO:0000313" key="3">
    <source>
        <dbReference type="EMBL" id="KAF1085301.1"/>
    </source>
</evidence>
<dbReference type="SUPFAM" id="SSF53807">
    <property type="entry name" value="Helical backbone' metal receptor"/>
    <property type="match status" value="1"/>
</dbReference>
<dbReference type="Gene3D" id="3.40.50.1980">
    <property type="entry name" value="Nitrogenase molybdenum iron protein domain"/>
    <property type="match status" value="2"/>
</dbReference>
<dbReference type="PANTHER" id="PTHR30535:SF34">
    <property type="entry name" value="MOLYBDATE-BINDING PROTEIN MOLA"/>
    <property type="match status" value="1"/>
</dbReference>
<dbReference type="Pfam" id="PF01497">
    <property type="entry name" value="Peripla_BP_2"/>
    <property type="match status" value="1"/>
</dbReference>
<dbReference type="EMBL" id="LSRS01000003">
    <property type="protein sequence ID" value="KAF1085301.1"/>
    <property type="molecule type" value="Genomic_DNA"/>
</dbReference>
<name>A0A9D3AYC6_9FIRM</name>